<protein>
    <recommendedName>
        <fullName evidence="4">RNI-like protein</fullName>
    </recommendedName>
</protein>
<reference evidence="2 3" key="1">
    <citation type="journal article" date="2015" name="Genome Biol. Evol.">
        <title>Phylogenomic analyses indicate that early fungi evolved digesting cell walls of algal ancestors of land plants.</title>
        <authorList>
            <person name="Chang Y."/>
            <person name="Wang S."/>
            <person name="Sekimoto S."/>
            <person name="Aerts A.L."/>
            <person name="Choi C."/>
            <person name="Clum A."/>
            <person name="LaButti K.M."/>
            <person name="Lindquist E.A."/>
            <person name="Yee Ngan C."/>
            <person name="Ohm R.A."/>
            <person name="Salamov A.A."/>
            <person name="Grigoriev I.V."/>
            <person name="Spatafora J.W."/>
            <person name="Berbee M.L."/>
        </authorList>
    </citation>
    <scope>NUCLEOTIDE SEQUENCE [LARGE SCALE GENOMIC DNA]</scope>
    <source>
        <strain evidence="2 3">JEL478</strain>
    </source>
</reference>
<gene>
    <name evidence="2" type="ORF">M427DRAFT_368796</name>
</gene>
<dbReference type="AlphaFoldDB" id="A0A139A9J1"/>
<dbReference type="OrthoDB" id="10506304at2759"/>
<dbReference type="SUPFAM" id="SSF52047">
    <property type="entry name" value="RNI-like"/>
    <property type="match status" value="1"/>
</dbReference>
<dbReference type="Proteomes" id="UP000070544">
    <property type="component" value="Unassembled WGS sequence"/>
</dbReference>
<name>A0A139A9J1_GONPJ</name>
<proteinExistence type="predicted"/>
<evidence type="ECO:0000256" key="1">
    <source>
        <dbReference type="SAM" id="MobiDB-lite"/>
    </source>
</evidence>
<keyword evidence="3" id="KW-1185">Reference proteome</keyword>
<sequence>MPKKKGGLNNYLRDLTKAQSIAPEARSPQPQPQPTVSERIERSRALAARKRSTNATVGASRTTVERGSELKSAICEIVEGPIPKSWRTGHLRQLAQKALQHRIRLSLTTSKRNGSDAIPSLRRICLTTLTSQLDIIGATEEATRRFFHLPDDLRDEILLLAPYLVPESIPANLRLFCGERPSQTLDLSGTMVSVEDISRLFPQPKRQRRGGITSPGDVASWEDIAERENDTEELICTTIPRSILTAITVIDLSGCPNVRLLPLSRLLVSCTPKLTRLSLSSVLDADQEGCVAGLTLASKELTDLLELDLSNNAVDWLTDSFVVKNFGEERCRTRKHRPALSILVE</sequence>
<dbReference type="InterPro" id="IPR032675">
    <property type="entry name" value="LRR_dom_sf"/>
</dbReference>
<organism evidence="2 3">
    <name type="scientific">Gonapodya prolifera (strain JEL478)</name>
    <name type="common">Monoblepharis prolifera</name>
    <dbReference type="NCBI Taxonomy" id="1344416"/>
    <lineage>
        <taxon>Eukaryota</taxon>
        <taxon>Fungi</taxon>
        <taxon>Fungi incertae sedis</taxon>
        <taxon>Chytridiomycota</taxon>
        <taxon>Chytridiomycota incertae sedis</taxon>
        <taxon>Monoblepharidomycetes</taxon>
        <taxon>Monoblepharidales</taxon>
        <taxon>Gonapodyaceae</taxon>
        <taxon>Gonapodya</taxon>
    </lineage>
</organism>
<dbReference type="Gene3D" id="3.80.10.10">
    <property type="entry name" value="Ribonuclease Inhibitor"/>
    <property type="match status" value="1"/>
</dbReference>
<feature type="region of interest" description="Disordered" evidence="1">
    <location>
        <begin position="1"/>
        <end position="38"/>
    </location>
</feature>
<dbReference type="EMBL" id="KQ965777">
    <property type="protein sequence ID" value="KXS13501.1"/>
    <property type="molecule type" value="Genomic_DNA"/>
</dbReference>
<evidence type="ECO:0000313" key="2">
    <source>
        <dbReference type="EMBL" id="KXS13501.1"/>
    </source>
</evidence>
<evidence type="ECO:0000313" key="3">
    <source>
        <dbReference type="Proteomes" id="UP000070544"/>
    </source>
</evidence>
<accession>A0A139A9J1</accession>
<evidence type="ECO:0008006" key="4">
    <source>
        <dbReference type="Google" id="ProtNLM"/>
    </source>
</evidence>